<organism evidence="1 2">
    <name type="scientific">Dioscorea alata</name>
    <name type="common">Purple yam</name>
    <dbReference type="NCBI Taxonomy" id="55571"/>
    <lineage>
        <taxon>Eukaryota</taxon>
        <taxon>Viridiplantae</taxon>
        <taxon>Streptophyta</taxon>
        <taxon>Embryophyta</taxon>
        <taxon>Tracheophyta</taxon>
        <taxon>Spermatophyta</taxon>
        <taxon>Magnoliopsida</taxon>
        <taxon>Liliopsida</taxon>
        <taxon>Dioscoreales</taxon>
        <taxon>Dioscoreaceae</taxon>
        <taxon>Dioscorea</taxon>
    </lineage>
</organism>
<sequence length="218" mass="25131">MVKLTLIGRLSDGSPLTQTPVYLNEDIEATSEYKDKGELVLVEVSRRGALESSGMTLLIDHYCFHCLISNSVCYLTLCDVQYPTKLAFHYLQDLRREFEKVELKIVEAFSKPYAFKKFEYVIGSIRKQYVDTRTQANLSKMKSNRVQDLSIVTEDFSEFINRVQAPVDMLRTESGDWNTKVFQEIALKWTPIVFCFAAVFVVFWSSIVITEYRLIATS</sequence>
<dbReference type="Proteomes" id="UP000827976">
    <property type="component" value="Chromosome 11"/>
</dbReference>
<gene>
    <name evidence="1" type="ORF">IHE45_11G081500</name>
</gene>
<name>A0ACB7V7F1_DIOAL</name>
<protein>
    <submittedName>
        <fullName evidence="1">Vesicle transport protein SEC22 protein</fullName>
    </submittedName>
</protein>
<comment type="caution">
    <text evidence="1">The sequence shown here is derived from an EMBL/GenBank/DDBJ whole genome shotgun (WGS) entry which is preliminary data.</text>
</comment>
<accession>A0ACB7V7F1</accession>
<proteinExistence type="predicted"/>
<keyword evidence="2" id="KW-1185">Reference proteome</keyword>
<evidence type="ECO:0000313" key="1">
    <source>
        <dbReference type="EMBL" id="KAH7669492.1"/>
    </source>
</evidence>
<evidence type="ECO:0000313" key="2">
    <source>
        <dbReference type="Proteomes" id="UP000827976"/>
    </source>
</evidence>
<reference evidence="2" key="1">
    <citation type="journal article" date="2022" name="Nat. Commun.">
        <title>Chromosome evolution and the genetic basis of agronomically important traits in greater yam.</title>
        <authorList>
            <person name="Bredeson J.V."/>
            <person name="Lyons J.B."/>
            <person name="Oniyinde I.O."/>
            <person name="Okereke N.R."/>
            <person name="Kolade O."/>
            <person name="Nnabue I."/>
            <person name="Nwadili C.O."/>
            <person name="Hribova E."/>
            <person name="Parker M."/>
            <person name="Nwogha J."/>
            <person name="Shu S."/>
            <person name="Carlson J."/>
            <person name="Kariba R."/>
            <person name="Muthemba S."/>
            <person name="Knop K."/>
            <person name="Barton G.J."/>
            <person name="Sherwood A.V."/>
            <person name="Lopez-Montes A."/>
            <person name="Asiedu R."/>
            <person name="Jamnadass R."/>
            <person name="Muchugi A."/>
            <person name="Goodstein D."/>
            <person name="Egesi C.N."/>
            <person name="Featherston J."/>
            <person name="Asfaw A."/>
            <person name="Simpson G.G."/>
            <person name="Dolezel J."/>
            <person name="Hendre P.S."/>
            <person name="Van Deynze A."/>
            <person name="Kumar P.L."/>
            <person name="Obidiegwu J.E."/>
            <person name="Bhattacharjee R."/>
            <person name="Rokhsar D.S."/>
        </authorList>
    </citation>
    <scope>NUCLEOTIDE SEQUENCE [LARGE SCALE GENOMIC DNA]</scope>
    <source>
        <strain evidence="2">cv. TDa95/00328</strain>
    </source>
</reference>
<dbReference type="EMBL" id="CM037021">
    <property type="protein sequence ID" value="KAH7669492.1"/>
    <property type="molecule type" value="Genomic_DNA"/>
</dbReference>